<dbReference type="SUPFAM" id="SSF54427">
    <property type="entry name" value="NTF2-like"/>
    <property type="match status" value="1"/>
</dbReference>
<name>A0A0F4GBA2_9PEZI</name>
<dbReference type="Pfam" id="PF13577">
    <property type="entry name" value="SnoaL_4"/>
    <property type="match status" value="1"/>
</dbReference>
<feature type="region of interest" description="Disordered" evidence="1">
    <location>
        <begin position="1"/>
        <end position="24"/>
    </location>
</feature>
<organism evidence="3 4">
    <name type="scientific">Zymoseptoria brevis</name>
    <dbReference type="NCBI Taxonomy" id="1047168"/>
    <lineage>
        <taxon>Eukaryota</taxon>
        <taxon>Fungi</taxon>
        <taxon>Dikarya</taxon>
        <taxon>Ascomycota</taxon>
        <taxon>Pezizomycotina</taxon>
        <taxon>Dothideomycetes</taxon>
        <taxon>Dothideomycetidae</taxon>
        <taxon>Mycosphaerellales</taxon>
        <taxon>Mycosphaerellaceae</taxon>
        <taxon>Zymoseptoria</taxon>
    </lineage>
</organism>
<accession>A0A0F4GBA2</accession>
<sequence length="185" mass="20871">MANNSHLIHQHRMPSSSQTMPSPIPSSDMDAIRNVLATYCVALDTKHFDRLKYVFTANIHASYPFADFNGTRSMVEDFTHRFEHVTSQHALTTQTIELLAHGHGARAETYFTAVYFGQGVWEGQKVVFWGKFVDDLVKSDQYGRGGGTRDDEVGNWRVMRRVCEVVGQEGDERGMEGGGEVERIE</sequence>
<dbReference type="Gene3D" id="3.10.450.50">
    <property type="match status" value="1"/>
</dbReference>
<dbReference type="AlphaFoldDB" id="A0A0F4GBA2"/>
<proteinExistence type="predicted"/>
<protein>
    <recommendedName>
        <fullName evidence="2">SnoaL-like domain-containing protein</fullName>
    </recommendedName>
</protein>
<comment type="caution">
    <text evidence="3">The sequence shown here is derived from an EMBL/GenBank/DDBJ whole genome shotgun (WGS) entry which is preliminary data.</text>
</comment>
<evidence type="ECO:0000313" key="3">
    <source>
        <dbReference type="EMBL" id="KJX93460.1"/>
    </source>
</evidence>
<dbReference type="Proteomes" id="UP000033647">
    <property type="component" value="Unassembled WGS sequence"/>
</dbReference>
<keyword evidence="4" id="KW-1185">Reference proteome</keyword>
<reference evidence="3 4" key="1">
    <citation type="submission" date="2015-03" db="EMBL/GenBank/DDBJ databases">
        <title>RNA-seq based gene annotation and comparative genomics of four Zymoseptoria species reveal species-specific pathogenicity related genes and transposable element activity.</title>
        <authorList>
            <person name="Grandaubert J."/>
            <person name="Bhattacharyya A."/>
            <person name="Stukenbrock E.H."/>
        </authorList>
    </citation>
    <scope>NUCLEOTIDE SEQUENCE [LARGE SCALE GENOMIC DNA]</scope>
    <source>
        <strain evidence="3 4">Zb18110</strain>
    </source>
</reference>
<feature type="compositionally biased region" description="Polar residues" evidence="1">
    <location>
        <begin position="1"/>
        <end position="21"/>
    </location>
</feature>
<evidence type="ECO:0000259" key="2">
    <source>
        <dbReference type="Pfam" id="PF13577"/>
    </source>
</evidence>
<evidence type="ECO:0000256" key="1">
    <source>
        <dbReference type="SAM" id="MobiDB-lite"/>
    </source>
</evidence>
<dbReference type="InterPro" id="IPR037401">
    <property type="entry name" value="SnoaL-like"/>
</dbReference>
<dbReference type="OrthoDB" id="2148716at2759"/>
<evidence type="ECO:0000313" key="4">
    <source>
        <dbReference type="Proteomes" id="UP000033647"/>
    </source>
</evidence>
<dbReference type="InterPro" id="IPR032710">
    <property type="entry name" value="NTF2-like_dom_sf"/>
</dbReference>
<dbReference type="EMBL" id="LAFY01004270">
    <property type="protein sequence ID" value="KJX93460.1"/>
    <property type="molecule type" value="Genomic_DNA"/>
</dbReference>
<gene>
    <name evidence="3" type="ORF">TI39_contig4311g00002</name>
</gene>
<feature type="domain" description="SnoaL-like" evidence="2">
    <location>
        <begin position="27"/>
        <end position="161"/>
    </location>
</feature>